<dbReference type="EMBL" id="JAMOIM010000010">
    <property type="protein sequence ID" value="MCW6509516.1"/>
    <property type="molecule type" value="Genomic_DNA"/>
</dbReference>
<evidence type="ECO:0000256" key="4">
    <source>
        <dbReference type="ARBA" id="ARBA00022630"/>
    </source>
</evidence>
<dbReference type="PANTHER" id="PTHR43876:SF7">
    <property type="entry name" value="UBIQUINONE BIOSYNTHESIS MONOOXYGENASE COQ6, MITOCHONDRIAL"/>
    <property type="match status" value="1"/>
</dbReference>
<evidence type="ECO:0000256" key="5">
    <source>
        <dbReference type="ARBA" id="ARBA00022827"/>
    </source>
</evidence>
<comment type="similarity">
    <text evidence="3">Belongs to the UbiH/COQ6 family.</text>
</comment>
<evidence type="ECO:0000256" key="6">
    <source>
        <dbReference type="ARBA" id="ARBA00023002"/>
    </source>
</evidence>
<dbReference type="AlphaFoldDB" id="A0AA41YVU8"/>
<protein>
    <submittedName>
        <fullName evidence="9">FAD-dependent monooxygenase</fullName>
    </submittedName>
</protein>
<dbReference type="SUPFAM" id="SSF51905">
    <property type="entry name" value="FAD/NAD(P)-binding domain"/>
    <property type="match status" value="1"/>
</dbReference>
<keyword evidence="7 9" id="KW-0503">Monooxygenase</keyword>
<dbReference type="InterPro" id="IPR051205">
    <property type="entry name" value="UbiH/COQ6_monooxygenase"/>
</dbReference>
<reference evidence="9" key="1">
    <citation type="submission" date="2022-05" db="EMBL/GenBank/DDBJ databases">
        <authorList>
            <person name="Pankratov T."/>
        </authorList>
    </citation>
    <scope>NUCLEOTIDE SEQUENCE</scope>
    <source>
        <strain evidence="9">BP6-180914</strain>
    </source>
</reference>
<dbReference type="NCBIfam" id="TIGR01988">
    <property type="entry name" value="Ubi-OHases"/>
    <property type="match status" value="1"/>
</dbReference>
<dbReference type="GO" id="GO:0016705">
    <property type="term" value="F:oxidoreductase activity, acting on paired donors, with incorporation or reduction of molecular oxygen"/>
    <property type="evidence" value="ECO:0007669"/>
    <property type="project" value="InterPro"/>
</dbReference>
<dbReference type="PROSITE" id="PS01304">
    <property type="entry name" value="UBIH"/>
    <property type="match status" value="1"/>
</dbReference>
<evidence type="ECO:0000313" key="10">
    <source>
        <dbReference type="Proteomes" id="UP001165667"/>
    </source>
</evidence>
<keyword evidence="5" id="KW-0274">FAD</keyword>
<comment type="pathway">
    <text evidence="2">Cofactor biosynthesis; ubiquinone biosynthesis.</text>
</comment>
<dbReference type="InterPro" id="IPR018168">
    <property type="entry name" value="Ubi_Hdrlase_CS"/>
</dbReference>
<dbReference type="PANTHER" id="PTHR43876">
    <property type="entry name" value="UBIQUINONE BIOSYNTHESIS MONOOXYGENASE COQ6, MITOCHONDRIAL"/>
    <property type="match status" value="1"/>
</dbReference>
<dbReference type="GO" id="GO:0071949">
    <property type="term" value="F:FAD binding"/>
    <property type="evidence" value="ECO:0007669"/>
    <property type="project" value="InterPro"/>
</dbReference>
<dbReference type="InterPro" id="IPR010971">
    <property type="entry name" value="UbiH/COQ6"/>
</dbReference>
<dbReference type="RefSeq" id="WP_282585888.1">
    <property type="nucleotide sequence ID" value="NZ_JAMOIM010000010.1"/>
</dbReference>
<keyword evidence="4" id="KW-0285">Flavoprotein</keyword>
<evidence type="ECO:0000256" key="2">
    <source>
        <dbReference type="ARBA" id="ARBA00004749"/>
    </source>
</evidence>
<dbReference type="PRINTS" id="PR00420">
    <property type="entry name" value="RNGMNOXGNASE"/>
</dbReference>
<dbReference type="Pfam" id="PF01494">
    <property type="entry name" value="FAD_binding_3"/>
    <property type="match status" value="1"/>
</dbReference>
<dbReference type="InterPro" id="IPR036188">
    <property type="entry name" value="FAD/NAD-bd_sf"/>
</dbReference>
<evidence type="ECO:0000256" key="3">
    <source>
        <dbReference type="ARBA" id="ARBA00005349"/>
    </source>
</evidence>
<accession>A0AA41YVU8</accession>
<dbReference type="GO" id="GO:0006744">
    <property type="term" value="P:ubiquinone biosynthetic process"/>
    <property type="evidence" value="ECO:0007669"/>
    <property type="project" value="InterPro"/>
</dbReference>
<dbReference type="GO" id="GO:0110142">
    <property type="term" value="C:ubiquinone biosynthesis complex"/>
    <property type="evidence" value="ECO:0007669"/>
    <property type="project" value="UniProtKB-ARBA"/>
</dbReference>
<comment type="cofactor">
    <cofactor evidence="1">
        <name>FAD</name>
        <dbReference type="ChEBI" id="CHEBI:57692"/>
    </cofactor>
</comment>
<keyword evidence="10" id="KW-1185">Reference proteome</keyword>
<dbReference type="FunFam" id="3.50.50.60:FF:000021">
    <property type="entry name" value="Ubiquinone biosynthesis monooxygenase COQ6"/>
    <property type="match status" value="1"/>
</dbReference>
<dbReference type="InterPro" id="IPR002938">
    <property type="entry name" value="FAD-bd"/>
</dbReference>
<gene>
    <name evidence="9" type="ORF">M8523_15960</name>
</gene>
<evidence type="ECO:0000259" key="8">
    <source>
        <dbReference type="Pfam" id="PF01494"/>
    </source>
</evidence>
<comment type="caution">
    <text evidence="9">The sequence shown here is derived from an EMBL/GenBank/DDBJ whole genome shotgun (WGS) entry which is preliminary data.</text>
</comment>
<keyword evidence="6" id="KW-0560">Oxidoreductase</keyword>
<name>A0AA41YVU8_9HYPH</name>
<feature type="domain" description="FAD-binding" evidence="8">
    <location>
        <begin position="8"/>
        <end position="361"/>
    </location>
</feature>
<evidence type="ECO:0000313" key="9">
    <source>
        <dbReference type="EMBL" id="MCW6509516.1"/>
    </source>
</evidence>
<dbReference type="GO" id="GO:0004497">
    <property type="term" value="F:monooxygenase activity"/>
    <property type="evidence" value="ECO:0007669"/>
    <property type="project" value="UniProtKB-KW"/>
</dbReference>
<evidence type="ECO:0000256" key="7">
    <source>
        <dbReference type="ARBA" id="ARBA00023033"/>
    </source>
</evidence>
<proteinExistence type="inferred from homology"/>
<dbReference type="Gene3D" id="3.50.50.60">
    <property type="entry name" value="FAD/NAD(P)-binding domain"/>
    <property type="match status" value="2"/>
</dbReference>
<evidence type="ECO:0000256" key="1">
    <source>
        <dbReference type="ARBA" id="ARBA00001974"/>
    </source>
</evidence>
<sequence>MAAPPFSDIIVAGAGIAGASFALSIKRAVGALVTVTLCDPALAKIDGLEAPRHSMRAVAVAPDAQQSLETLGVWHEIAASTQPIRSMTITDSRPGALPNPIFLRFDGQERAEGYLAHMAFTGDLRGALLRACQAAGVLFVPVRLTGFKAESFGVRVEASEGASFRGRLLVAADGGRSRLRSAGGVQVFGGPYPQSGIVATLHHARSHEGRAVQHFLPAGPLALLPLRAQDGSPHRSSIVWTETSQEAARLVGLPAEGFLAALQDRIGFEYGQLTLEDQPAAVPLRFALARRLVGPRLALLGDAARVVHPLAGQGLNLGLRDAMALSSQVAEVVELGLDPGADAVLKAYQRDRQFDATAMVATTDLMNRLFSNDHLPVRLLRDIGLGLVDRTPRIKRMLIGGATGLPRAS</sequence>
<dbReference type="Proteomes" id="UP001165667">
    <property type="component" value="Unassembled WGS sequence"/>
</dbReference>
<organism evidence="9 10">
    <name type="scientific">Lichenifustis flavocetrariae</name>
    <dbReference type="NCBI Taxonomy" id="2949735"/>
    <lineage>
        <taxon>Bacteria</taxon>
        <taxon>Pseudomonadati</taxon>
        <taxon>Pseudomonadota</taxon>
        <taxon>Alphaproteobacteria</taxon>
        <taxon>Hyphomicrobiales</taxon>
        <taxon>Lichenihabitantaceae</taxon>
        <taxon>Lichenifustis</taxon>
    </lineage>
</organism>